<dbReference type="InterPro" id="IPR029058">
    <property type="entry name" value="AB_hydrolase_fold"/>
</dbReference>
<dbReference type="KEGG" id="sbae:DSM104329_05417"/>
<feature type="domain" description="Xaa-Pro dipeptidyl-peptidase-like" evidence="1">
    <location>
        <begin position="12"/>
        <end position="275"/>
    </location>
</feature>
<dbReference type="PANTHER" id="PTHR47751:SF2">
    <property type="entry name" value="DLTD N-TERMINAL DOMAIN PROTEIN (AFU_ORTHOLOGUE AFUA_8G00380)-RELATED"/>
    <property type="match status" value="1"/>
</dbReference>
<organism evidence="2 3">
    <name type="scientific">Capillimicrobium parvum</name>
    <dbReference type="NCBI Taxonomy" id="2884022"/>
    <lineage>
        <taxon>Bacteria</taxon>
        <taxon>Bacillati</taxon>
        <taxon>Actinomycetota</taxon>
        <taxon>Thermoleophilia</taxon>
        <taxon>Solirubrobacterales</taxon>
        <taxon>Capillimicrobiaceae</taxon>
        <taxon>Capillimicrobium</taxon>
    </lineage>
</organism>
<dbReference type="Pfam" id="PF02129">
    <property type="entry name" value="Peptidase_S15"/>
    <property type="match status" value="1"/>
</dbReference>
<dbReference type="EMBL" id="CP087164">
    <property type="protein sequence ID" value="UGS38985.1"/>
    <property type="molecule type" value="Genomic_DNA"/>
</dbReference>
<dbReference type="InterPro" id="IPR000383">
    <property type="entry name" value="Xaa-Pro-like_dom"/>
</dbReference>
<evidence type="ECO:0000313" key="2">
    <source>
        <dbReference type="EMBL" id="UGS38985.1"/>
    </source>
</evidence>
<gene>
    <name evidence="2" type="ORF">DSM104329_05417</name>
</gene>
<keyword evidence="3" id="KW-1185">Reference proteome</keyword>
<accession>A0A9E7C2Y5</accession>
<evidence type="ECO:0000313" key="3">
    <source>
        <dbReference type="Proteomes" id="UP001162834"/>
    </source>
</evidence>
<dbReference type="Gene3D" id="3.40.50.1820">
    <property type="entry name" value="alpha/beta hydrolase"/>
    <property type="match status" value="1"/>
</dbReference>
<sequence>MPTEVEFQSGGETVRAHLYLPEGDGPHPVVVMAGGWCYVRELVQPVYAEAFAAKGVAALVFDYRRLGASDGQPRQHIDPNDQLEDYRNAITWVSDRDDVDGDQVSVWGISYSGGHALIIGATDWRVKNVMSVVPVVDGYVNMRRVHGTVGFRALEQAVHEDRVNRYRTGEYGYMAMSTTNVGGELCTWPFPETYEAFNELKRTVAPAHEHRNTIASTEMLMNYSVYPYIPRLLDTPVLMVLAEGDDLTLWDKEIDVFDRIPTPKKELYVVRATKHMELYSERSNIEIAAARCGSWLAEQLSAEAVPAPA</sequence>
<dbReference type="Proteomes" id="UP001162834">
    <property type="component" value="Chromosome"/>
</dbReference>
<dbReference type="RefSeq" id="WP_259312996.1">
    <property type="nucleotide sequence ID" value="NZ_CP087164.1"/>
</dbReference>
<dbReference type="InterPro" id="IPR051411">
    <property type="entry name" value="Polyketide_trans_af380"/>
</dbReference>
<name>A0A9E7C2Y5_9ACTN</name>
<proteinExistence type="predicted"/>
<evidence type="ECO:0000259" key="1">
    <source>
        <dbReference type="Pfam" id="PF02129"/>
    </source>
</evidence>
<reference evidence="2" key="1">
    <citation type="journal article" date="2022" name="Int. J. Syst. Evol. Microbiol.">
        <title>Pseudomonas aegrilactucae sp. nov. and Pseudomonas morbosilactucae sp. nov., pathogens causing bacterial rot of lettuce in Japan.</title>
        <authorList>
            <person name="Sawada H."/>
            <person name="Fujikawa T."/>
            <person name="Satou M."/>
        </authorList>
    </citation>
    <scope>NUCLEOTIDE SEQUENCE</scope>
    <source>
        <strain evidence="2">0166_1</strain>
    </source>
</reference>
<dbReference type="AlphaFoldDB" id="A0A9E7C2Y5"/>
<dbReference type="SUPFAM" id="SSF53474">
    <property type="entry name" value="alpha/beta-Hydrolases"/>
    <property type="match status" value="1"/>
</dbReference>
<dbReference type="Gene3D" id="1.10.10.800">
    <property type="match status" value="1"/>
</dbReference>
<dbReference type="PANTHER" id="PTHR47751">
    <property type="entry name" value="SUPERFAMILY HYDROLASE, PUTATIVE (AFU_ORTHOLOGUE AFUA_2G16580)-RELATED"/>
    <property type="match status" value="1"/>
</dbReference>
<dbReference type="GO" id="GO:0016787">
    <property type="term" value="F:hydrolase activity"/>
    <property type="evidence" value="ECO:0007669"/>
    <property type="project" value="InterPro"/>
</dbReference>
<protein>
    <recommendedName>
        <fullName evidence="1">Xaa-Pro dipeptidyl-peptidase-like domain-containing protein</fullName>
    </recommendedName>
</protein>